<evidence type="ECO:0000313" key="5">
    <source>
        <dbReference type="Proteomes" id="UP000462091"/>
    </source>
</evidence>
<comment type="caution">
    <text evidence="2">The sequence shown here is derived from an EMBL/GenBank/DDBJ whole genome shotgun (WGS) entry which is preliminary data.</text>
</comment>
<protein>
    <submittedName>
        <fullName evidence="2">Type II toxin-antitoxin system RelE/ParE family toxin</fullName>
    </submittedName>
</protein>
<sequence length="119" mass="13919">MQEYEIEFYDKPDGSEPAKEFILSLDKKMQAKVLRTVALLREEGPFLREPYSKALDDGIFEIRTKFGSDITRVLYFFVIGKRVILTNGFIKKTQKTPASEITLAKQYRIEYLTRKENSK</sequence>
<dbReference type="EMBL" id="WKQM01000023">
    <property type="protein sequence ID" value="MSC52352.1"/>
    <property type="molecule type" value="Genomic_DNA"/>
</dbReference>
<evidence type="ECO:0000313" key="3">
    <source>
        <dbReference type="EMBL" id="RGC02668.1"/>
    </source>
</evidence>
<accession>A0A3E2TTY8</accession>
<dbReference type="Proteomes" id="UP000462091">
    <property type="component" value="Unassembled WGS sequence"/>
</dbReference>
<dbReference type="RefSeq" id="WP_113620964.1">
    <property type="nucleotide sequence ID" value="NZ_CP030777.1"/>
</dbReference>
<proteinExistence type="predicted"/>
<dbReference type="Proteomes" id="UP000260783">
    <property type="component" value="Unassembled WGS sequence"/>
</dbReference>
<organism evidence="2">
    <name type="scientific">Faecalibacterium prausnitzii</name>
    <dbReference type="NCBI Taxonomy" id="853"/>
    <lineage>
        <taxon>Bacteria</taxon>
        <taxon>Bacillati</taxon>
        <taxon>Bacillota</taxon>
        <taxon>Clostridia</taxon>
        <taxon>Eubacteriales</taxon>
        <taxon>Oscillospiraceae</taxon>
        <taxon>Faecalibacterium</taxon>
    </lineage>
</organism>
<name>A0A3E2TTY8_9FIRM</name>
<dbReference type="InterPro" id="IPR009241">
    <property type="entry name" value="HigB-like"/>
</dbReference>
<evidence type="ECO:0000313" key="2">
    <source>
        <dbReference type="EMBL" id="RGB82687.1"/>
    </source>
</evidence>
<dbReference type="EMBL" id="QVEW01000001">
    <property type="protein sequence ID" value="RGC02668.1"/>
    <property type="molecule type" value="Genomic_DNA"/>
</dbReference>
<dbReference type="EMBL" id="QVES01000020">
    <property type="protein sequence ID" value="RGB82687.1"/>
    <property type="molecule type" value="Genomic_DNA"/>
</dbReference>
<reference evidence="2 4" key="1">
    <citation type="submission" date="2018-08" db="EMBL/GenBank/DDBJ databases">
        <title>A genome reference for cultivated species of the human gut microbiota.</title>
        <authorList>
            <person name="Zou Y."/>
            <person name="Xue W."/>
            <person name="Luo G."/>
        </authorList>
    </citation>
    <scope>NUCLEOTIDE SEQUENCE [LARGE SCALE GENOMIC DNA]</scope>
    <source>
        <strain evidence="3 4">AF29-11BH</strain>
        <strain evidence="2">AF31-14AC</strain>
    </source>
</reference>
<evidence type="ECO:0000313" key="4">
    <source>
        <dbReference type="Proteomes" id="UP000260783"/>
    </source>
</evidence>
<gene>
    <name evidence="3" type="ORF">DWZ04_02100</name>
    <name evidence="2" type="ORF">DWZ25_13305</name>
    <name evidence="1" type="ORF">GKE10_10645</name>
</gene>
<evidence type="ECO:0000313" key="1">
    <source>
        <dbReference type="EMBL" id="MSC52352.1"/>
    </source>
</evidence>
<reference evidence="1 5" key="2">
    <citation type="journal article" date="2019" name="Nat. Med.">
        <title>A library of human gut bacterial isolates paired with longitudinal multiomics data enables mechanistic microbiome research.</title>
        <authorList>
            <person name="Poyet M."/>
            <person name="Groussin M."/>
            <person name="Gibbons S.M."/>
            <person name="Avila-Pacheco J."/>
            <person name="Jiang X."/>
            <person name="Kearney S.M."/>
            <person name="Perrotta A.R."/>
            <person name="Berdy B."/>
            <person name="Zhao S."/>
            <person name="Lieberman T.D."/>
            <person name="Swanson P.K."/>
            <person name="Smith M."/>
            <person name="Roesemann S."/>
            <person name="Alexander J.E."/>
            <person name="Rich S.A."/>
            <person name="Livny J."/>
            <person name="Vlamakis H."/>
            <person name="Clish C."/>
            <person name="Bullock K."/>
            <person name="Deik A."/>
            <person name="Scott J."/>
            <person name="Pierce K.A."/>
            <person name="Xavier R.J."/>
            <person name="Alm E.J."/>
        </authorList>
    </citation>
    <scope>NUCLEOTIDE SEQUENCE [LARGE SCALE GENOMIC DNA]</scope>
    <source>
        <strain evidence="1 5">BIOML-B1</strain>
    </source>
</reference>
<dbReference type="Pfam" id="PF05973">
    <property type="entry name" value="Gp49"/>
    <property type="match status" value="1"/>
</dbReference>
<dbReference type="AlphaFoldDB" id="A0A3E2TTY8"/>
<dbReference type="Proteomes" id="UP000260782">
    <property type="component" value="Unassembled WGS sequence"/>
</dbReference>